<keyword evidence="10" id="KW-1185">Reference proteome</keyword>
<feature type="transmembrane region" description="Helical" evidence="7">
    <location>
        <begin position="157"/>
        <end position="185"/>
    </location>
</feature>
<dbReference type="EMBL" id="FPCK01000001">
    <property type="protein sequence ID" value="SFV33064.1"/>
    <property type="molecule type" value="Genomic_DNA"/>
</dbReference>
<dbReference type="Gene3D" id="1.20.144.10">
    <property type="entry name" value="Phosphatidic acid phosphatase type 2/haloperoxidase"/>
    <property type="match status" value="2"/>
</dbReference>
<evidence type="ECO:0000256" key="1">
    <source>
        <dbReference type="ARBA" id="ARBA00004651"/>
    </source>
</evidence>
<feature type="transmembrane region" description="Helical" evidence="7">
    <location>
        <begin position="92"/>
        <end position="117"/>
    </location>
</feature>
<dbReference type="OrthoDB" id="9780507at2"/>
<dbReference type="PANTHER" id="PTHR14969">
    <property type="entry name" value="SPHINGOSINE-1-PHOSPHATE PHOSPHOHYDROLASE"/>
    <property type="match status" value="1"/>
</dbReference>
<comment type="subcellular location">
    <subcellularLocation>
        <location evidence="1">Cell membrane</location>
        <topology evidence="1">Multi-pass membrane protein</topology>
    </subcellularLocation>
</comment>
<keyword evidence="5 7" id="KW-1133">Transmembrane helix</keyword>
<evidence type="ECO:0000256" key="6">
    <source>
        <dbReference type="ARBA" id="ARBA00023136"/>
    </source>
</evidence>
<keyword evidence="4" id="KW-0378">Hydrolase</keyword>
<evidence type="ECO:0000256" key="3">
    <source>
        <dbReference type="ARBA" id="ARBA00022692"/>
    </source>
</evidence>
<feature type="transmembrane region" description="Helical" evidence="7">
    <location>
        <begin position="197"/>
        <end position="215"/>
    </location>
</feature>
<dbReference type="InterPro" id="IPR036938">
    <property type="entry name" value="PAP2/HPO_sf"/>
</dbReference>
<evidence type="ECO:0000256" key="2">
    <source>
        <dbReference type="ARBA" id="ARBA00022475"/>
    </source>
</evidence>
<proteinExistence type="predicted"/>
<reference evidence="9 10" key="1">
    <citation type="submission" date="2016-10" db="EMBL/GenBank/DDBJ databases">
        <authorList>
            <person name="de Groot N.N."/>
        </authorList>
    </citation>
    <scope>NUCLEOTIDE SEQUENCE [LARGE SCALE GENOMIC DNA]</scope>
    <source>
        <strain evidence="9 10">IPL20</strain>
    </source>
</reference>
<evidence type="ECO:0000313" key="9">
    <source>
        <dbReference type="EMBL" id="SFV33064.1"/>
    </source>
</evidence>
<dbReference type="SUPFAM" id="SSF48317">
    <property type="entry name" value="Acid phosphatase/Vanadium-dependent haloperoxidase"/>
    <property type="match status" value="1"/>
</dbReference>
<name>A0A1I7NEH3_9HYPH</name>
<feature type="transmembrane region" description="Helical" evidence="7">
    <location>
        <begin position="20"/>
        <end position="38"/>
    </location>
</feature>
<accession>A0A1I7NEH3</accession>
<feature type="domain" description="Phosphatidic acid phosphatase type 2/haloperoxidase" evidence="8">
    <location>
        <begin position="100"/>
        <end position="212"/>
    </location>
</feature>
<dbReference type="RefSeq" id="WP_092423539.1">
    <property type="nucleotide sequence ID" value="NZ_FPCK01000001.1"/>
</dbReference>
<keyword evidence="6 7" id="KW-0472">Membrane</keyword>
<gene>
    <name evidence="9" type="ORF">SAMN05216456_1871</name>
</gene>
<evidence type="ECO:0000256" key="4">
    <source>
        <dbReference type="ARBA" id="ARBA00022801"/>
    </source>
</evidence>
<keyword evidence="2" id="KW-1003">Cell membrane</keyword>
<sequence>MSDLTKRWPFGLNRRNWPDYLAFFIFALFVLLFFDVYASRSATAWAVEWRQPFQFVTHFGLSEWVLVPSGLVFLVSFLMFRFWGKTSHWRRAIFELSLLSGFIFAAVAGTGLITAFAKRILGRGRPTVYDDFGAFDFQYIFNDWTFQSFPSGHSTTAMATAIVVGFLAPRFFRLFLIIALVTGVSRVVTGDHYPTDVLAGFAVGALGTYAIRNLFARRRWLFRPTPGGKIRFTGVPALRRLLQRALA</sequence>
<dbReference type="Proteomes" id="UP000199074">
    <property type="component" value="Unassembled WGS sequence"/>
</dbReference>
<feature type="transmembrane region" description="Helical" evidence="7">
    <location>
        <begin position="59"/>
        <end position="80"/>
    </location>
</feature>
<evidence type="ECO:0000256" key="7">
    <source>
        <dbReference type="SAM" id="Phobius"/>
    </source>
</evidence>
<protein>
    <submittedName>
        <fullName evidence="9">PAP2 superfamily protein</fullName>
    </submittedName>
</protein>
<dbReference type="GO" id="GO:0005886">
    <property type="term" value="C:plasma membrane"/>
    <property type="evidence" value="ECO:0007669"/>
    <property type="project" value="UniProtKB-SubCell"/>
</dbReference>
<keyword evidence="3 7" id="KW-0812">Transmembrane</keyword>
<dbReference type="InterPro" id="IPR000326">
    <property type="entry name" value="PAP2/HPO"/>
</dbReference>
<dbReference type="PANTHER" id="PTHR14969:SF62">
    <property type="entry name" value="DECAPRENYLPHOSPHORYL-5-PHOSPHORIBOSE PHOSPHATASE RV3807C-RELATED"/>
    <property type="match status" value="1"/>
</dbReference>
<dbReference type="STRING" id="429728.SAMN05216456_1871"/>
<dbReference type="GO" id="GO:0016787">
    <property type="term" value="F:hydrolase activity"/>
    <property type="evidence" value="ECO:0007669"/>
    <property type="project" value="UniProtKB-KW"/>
</dbReference>
<evidence type="ECO:0000259" key="8">
    <source>
        <dbReference type="SMART" id="SM00014"/>
    </source>
</evidence>
<dbReference type="AlphaFoldDB" id="A0A1I7NEH3"/>
<dbReference type="Pfam" id="PF01569">
    <property type="entry name" value="PAP2"/>
    <property type="match status" value="1"/>
</dbReference>
<dbReference type="SMART" id="SM00014">
    <property type="entry name" value="acidPPc"/>
    <property type="match status" value="1"/>
</dbReference>
<evidence type="ECO:0000256" key="5">
    <source>
        <dbReference type="ARBA" id="ARBA00022989"/>
    </source>
</evidence>
<evidence type="ECO:0000313" key="10">
    <source>
        <dbReference type="Proteomes" id="UP000199074"/>
    </source>
</evidence>
<organism evidence="9 10">
    <name type="scientific">Devosia crocina</name>
    <dbReference type="NCBI Taxonomy" id="429728"/>
    <lineage>
        <taxon>Bacteria</taxon>
        <taxon>Pseudomonadati</taxon>
        <taxon>Pseudomonadota</taxon>
        <taxon>Alphaproteobacteria</taxon>
        <taxon>Hyphomicrobiales</taxon>
        <taxon>Devosiaceae</taxon>
        <taxon>Devosia</taxon>
    </lineage>
</organism>